<feature type="signal peptide" evidence="1">
    <location>
        <begin position="1"/>
        <end position="20"/>
    </location>
</feature>
<feature type="domain" description="PA14" evidence="2">
    <location>
        <begin position="81"/>
        <end position="239"/>
    </location>
</feature>
<evidence type="ECO:0000313" key="4">
    <source>
        <dbReference type="Proteomes" id="UP000422736"/>
    </source>
</evidence>
<name>A0ABX6EMI7_KLUMA</name>
<organism evidence="3 4">
    <name type="scientific">Kluyveromyces marxianus</name>
    <name type="common">Yeast</name>
    <name type="synonym">Candida kefyr</name>
    <dbReference type="NCBI Taxonomy" id="4911"/>
    <lineage>
        <taxon>Eukaryota</taxon>
        <taxon>Fungi</taxon>
        <taxon>Dikarya</taxon>
        <taxon>Ascomycota</taxon>
        <taxon>Saccharomycotina</taxon>
        <taxon>Saccharomycetes</taxon>
        <taxon>Saccharomycetales</taxon>
        <taxon>Saccharomycetaceae</taxon>
        <taxon>Kluyveromyces</taxon>
    </lineage>
</organism>
<gene>
    <name evidence="3" type="primary">FLO5</name>
    <name evidence="3" type="ORF">FIM1_6</name>
</gene>
<dbReference type="InterPro" id="IPR018871">
    <property type="entry name" value="GLEYA_adhesin_domain"/>
</dbReference>
<reference evidence="3 4" key="1">
    <citation type="submission" date="2016-03" db="EMBL/GenBank/DDBJ databases">
        <title>How can Kluyveromyces marxianus grow so fast - potential evolutionary course in Saccharomyces Complex revealed by comparative genomics.</title>
        <authorList>
            <person name="Mo W."/>
            <person name="Lu W."/>
            <person name="Yang X."/>
            <person name="Qi J."/>
            <person name="Lv H."/>
        </authorList>
    </citation>
    <scope>NUCLEOTIDE SEQUENCE [LARGE SCALE GENOMIC DNA]</scope>
    <source>
        <strain evidence="3 4">FIM1</strain>
    </source>
</reference>
<dbReference type="Gene3D" id="2.60.120.1560">
    <property type="match status" value="1"/>
</dbReference>
<proteinExistence type="predicted"/>
<evidence type="ECO:0000259" key="2">
    <source>
        <dbReference type="PROSITE" id="PS51820"/>
    </source>
</evidence>
<protein>
    <submittedName>
        <fullName evidence="3">Flocculation protein FLO5</fullName>
    </submittedName>
</protein>
<dbReference type="PROSITE" id="PS51820">
    <property type="entry name" value="PA14"/>
    <property type="match status" value="1"/>
</dbReference>
<dbReference type="Proteomes" id="UP000422736">
    <property type="component" value="Chromosome 1"/>
</dbReference>
<dbReference type="InterPro" id="IPR001389">
    <property type="entry name" value="Flocculin"/>
</dbReference>
<keyword evidence="1" id="KW-0732">Signal</keyword>
<feature type="chain" id="PRO_5045658740" evidence="1">
    <location>
        <begin position="21"/>
        <end position="340"/>
    </location>
</feature>
<sequence length="340" mass="37408">MWFFYLRQLTLMCIIPLVSGVSQVVDSGTILGCIPPQGSLTKGFTVSYYHYPMTPNPNSAGCYLMSNVFQTHEYQHGGYETLGGGLIGRSNGVTNLTFHSPITCTSTCCKVKAANLPPNFNYDSQITLSNFTMLVTGYFLAPKSGNYKFIVDLVDDVTYMNIGDGKAFGCCQLNSTVSNPGPFDLTLTYPESENTATVNLLGGLYYPLRILFTNREDTGRFLMSFKDPDGVIHKTFDDYVFMAPDGDECPAPVATTTIPWTFQSTTTQTTVVTTSGSDNLPITENLIIVRAPDITFATTINTPWTETFTSTYSTGLTTTSGFNRVPPARTFPFDFLFLFL</sequence>
<dbReference type="EMBL" id="CP015054">
    <property type="protein sequence ID" value="QGN13369.1"/>
    <property type="molecule type" value="Genomic_DNA"/>
</dbReference>
<evidence type="ECO:0000313" key="3">
    <source>
        <dbReference type="EMBL" id="QGN13369.1"/>
    </source>
</evidence>
<keyword evidence="4" id="KW-1185">Reference proteome</keyword>
<accession>A0ABX6EMI7</accession>
<dbReference type="Pfam" id="PF00624">
    <property type="entry name" value="Flocculin"/>
    <property type="match status" value="1"/>
</dbReference>
<dbReference type="InterPro" id="IPR037524">
    <property type="entry name" value="PA14/GLEYA"/>
</dbReference>
<dbReference type="Pfam" id="PF10528">
    <property type="entry name" value="GLEYA"/>
    <property type="match status" value="1"/>
</dbReference>
<evidence type="ECO:0000256" key="1">
    <source>
        <dbReference type="SAM" id="SignalP"/>
    </source>
</evidence>